<evidence type="ECO:0000313" key="1">
    <source>
        <dbReference type="EMBL" id="TWT50955.1"/>
    </source>
</evidence>
<dbReference type="EMBL" id="SJPI01000002">
    <property type="protein sequence ID" value="TWT50955.1"/>
    <property type="molecule type" value="Genomic_DNA"/>
</dbReference>
<name>A0A5C5WLB4_9BACT</name>
<organism evidence="1 2">
    <name type="scientific">Rubripirellula amarantea</name>
    <dbReference type="NCBI Taxonomy" id="2527999"/>
    <lineage>
        <taxon>Bacteria</taxon>
        <taxon>Pseudomonadati</taxon>
        <taxon>Planctomycetota</taxon>
        <taxon>Planctomycetia</taxon>
        <taxon>Pirellulales</taxon>
        <taxon>Pirellulaceae</taxon>
        <taxon>Rubripirellula</taxon>
    </lineage>
</organism>
<dbReference type="AlphaFoldDB" id="A0A5C5WLB4"/>
<protein>
    <submittedName>
        <fullName evidence="1">Uncharacterized protein</fullName>
    </submittedName>
</protein>
<reference evidence="1 2" key="1">
    <citation type="submission" date="2019-02" db="EMBL/GenBank/DDBJ databases">
        <title>Deep-cultivation of Planctomycetes and their phenomic and genomic characterization uncovers novel biology.</title>
        <authorList>
            <person name="Wiegand S."/>
            <person name="Jogler M."/>
            <person name="Boedeker C."/>
            <person name="Pinto D."/>
            <person name="Vollmers J."/>
            <person name="Rivas-Marin E."/>
            <person name="Kohn T."/>
            <person name="Peeters S.H."/>
            <person name="Heuer A."/>
            <person name="Rast P."/>
            <person name="Oberbeckmann S."/>
            <person name="Bunk B."/>
            <person name="Jeske O."/>
            <person name="Meyerdierks A."/>
            <person name="Storesund J.E."/>
            <person name="Kallscheuer N."/>
            <person name="Luecker S."/>
            <person name="Lage O.M."/>
            <person name="Pohl T."/>
            <person name="Merkel B.J."/>
            <person name="Hornburger P."/>
            <person name="Mueller R.-W."/>
            <person name="Bruemmer F."/>
            <person name="Labrenz M."/>
            <person name="Spormann A.M."/>
            <person name="Op Den Camp H."/>
            <person name="Overmann J."/>
            <person name="Amann R."/>
            <person name="Jetten M.S.M."/>
            <person name="Mascher T."/>
            <person name="Medema M.H."/>
            <person name="Devos D.P."/>
            <person name="Kaster A.-K."/>
            <person name="Ovreas L."/>
            <person name="Rohde M."/>
            <person name="Galperin M.Y."/>
            <person name="Jogler C."/>
        </authorList>
    </citation>
    <scope>NUCLEOTIDE SEQUENCE [LARGE SCALE GENOMIC DNA]</scope>
    <source>
        <strain evidence="1 2">Pla22</strain>
    </source>
</reference>
<proteinExistence type="predicted"/>
<dbReference type="Proteomes" id="UP000316598">
    <property type="component" value="Unassembled WGS sequence"/>
</dbReference>
<keyword evidence="2" id="KW-1185">Reference proteome</keyword>
<gene>
    <name evidence="1" type="ORF">Pla22_36980</name>
</gene>
<evidence type="ECO:0000313" key="2">
    <source>
        <dbReference type="Proteomes" id="UP000316598"/>
    </source>
</evidence>
<comment type="caution">
    <text evidence="1">The sequence shown here is derived from an EMBL/GenBank/DDBJ whole genome shotgun (WGS) entry which is preliminary data.</text>
</comment>
<sequence length="49" mass="5273">MTAKQVLSALREVAREDKAAFLPGFFQAVPGGYGEGDRFLGCVVSRRNG</sequence>
<accession>A0A5C5WLB4</accession>
<dbReference type="RefSeq" id="WP_207310405.1">
    <property type="nucleotide sequence ID" value="NZ_SJPI01000002.1"/>
</dbReference>